<dbReference type="Gene3D" id="1.10.10.1400">
    <property type="entry name" value="Terminase, small subunit, N-terminal DNA-binding domain, HTH motif"/>
    <property type="match status" value="1"/>
</dbReference>
<dbReference type="PANTHER" id="PTHR41328:SF2">
    <property type="entry name" value="TERMINASE SMALL SUBUNIT"/>
    <property type="match status" value="1"/>
</dbReference>
<dbReference type="InterPro" id="IPR005335">
    <property type="entry name" value="Terminase_ssu"/>
</dbReference>
<gene>
    <name evidence="3" type="ORF">VRLFYP33_00601</name>
</gene>
<evidence type="ECO:0000256" key="1">
    <source>
        <dbReference type="ARBA" id="ARBA00022612"/>
    </source>
</evidence>
<accession>A0A6N3A8E7</accession>
<sequence>MTPKQEKFCAEYLIDLNGTQAAIRAGYSPKTADRIANQNLRKLEIKNRIQELRAKEFKKTIATAEEVEAMLSKAMRGELDEEVVVVEGCGEGRSDARIMIKQISARDRLKAAELMGKRHQLFTDKVQMSGELMPIFVGEDDISD</sequence>
<dbReference type="Gene3D" id="6.10.140.2160">
    <property type="match status" value="1"/>
</dbReference>
<dbReference type="InterPro" id="IPR038713">
    <property type="entry name" value="Terminase_Gp1_N_sf"/>
</dbReference>
<keyword evidence="1" id="KW-1188">Viral release from host cell</keyword>
<evidence type="ECO:0000256" key="2">
    <source>
        <dbReference type="ARBA" id="ARBA00023219"/>
    </source>
</evidence>
<dbReference type="Pfam" id="PF03592">
    <property type="entry name" value="Terminase_2"/>
    <property type="match status" value="1"/>
</dbReference>
<name>A0A6N3A8E7_9FIRM</name>
<dbReference type="RefSeq" id="WP_156704268.1">
    <property type="nucleotide sequence ID" value="NZ_CACRUX010000021.1"/>
</dbReference>
<dbReference type="PANTHER" id="PTHR41328">
    <property type="entry name" value="TERMINASE SMALL SUBUNIT-RELATED"/>
    <property type="match status" value="1"/>
</dbReference>
<organism evidence="3">
    <name type="scientific">Veillonella ratti</name>
    <dbReference type="NCBI Taxonomy" id="103892"/>
    <lineage>
        <taxon>Bacteria</taxon>
        <taxon>Bacillati</taxon>
        <taxon>Bacillota</taxon>
        <taxon>Negativicutes</taxon>
        <taxon>Veillonellales</taxon>
        <taxon>Veillonellaceae</taxon>
        <taxon>Veillonella</taxon>
    </lineage>
</organism>
<proteinExistence type="predicted"/>
<keyword evidence="2" id="KW-0231">Viral genome packaging</keyword>
<evidence type="ECO:0000313" key="3">
    <source>
        <dbReference type="EMBL" id="VYT84652.1"/>
    </source>
</evidence>
<dbReference type="AlphaFoldDB" id="A0A6N3A8E7"/>
<reference evidence="3" key="1">
    <citation type="submission" date="2019-11" db="EMBL/GenBank/DDBJ databases">
        <authorList>
            <person name="Feng L."/>
        </authorList>
    </citation>
    <scope>NUCLEOTIDE SEQUENCE</scope>
    <source>
        <strain evidence="3">VrattiLFYP33</strain>
    </source>
</reference>
<dbReference type="EMBL" id="CACRUX010000021">
    <property type="protein sequence ID" value="VYT84652.1"/>
    <property type="molecule type" value="Genomic_DNA"/>
</dbReference>
<protein>
    <submittedName>
        <fullName evidence="3">Terminase small subunit</fullName>
    </submittedName>
</protein>
<dbReference type="InterPro" id="IPR052404">
    <property type="entry name" value="SPP1-like_terminase"/>
</dbReference>
<dbReference type="GO" id="GO:0051276">
    <property type="term" value="P:chromosome organization"/>
    <property type="evidence" value="ECO:0007669"/>
    <property type="project" value="InterPro"/>
</dbReference>